<dbReference type="EC" id="2.7.13.3" evidence="2"/>
<dbReference type="Gene3D" id="3.30.565.10">
    <property type="entry name" value="Histidine kinase-like ATPase, C-terminal domain"/>
    <property type="match status" value="1"/>
</dbReference>
<dbReference type="PANTHER" id="PTHR43047:SF72">
    <property type="entry name" value="OSMOSENSING HISTIDINE PROTEIN KINASE SLN1"/>
    <property type="match status" value="1"/>
</dbReference>
<evidence type="ECO:0000256" key="4">
    <source>
        <dbReference type="ARBA" id="ARBA00022777"/>
    </source>
</evidence>
<dbReference type="GO" id="GO:0000155">
    <property type="term" value="F:phosphorelay sensor kinase activity"/>
    <property type="evidence" value="ECO:0007669"/>
    <property type="project" value="TreeGrafter"/>
</dbReference>
<evidence type="ECO:0000256" key="2">
    <source>
        <dbReference type="ARBA" id="ARBA00012438"/>
    </source>
</evidence>
<dbReference type="EMBL" id="JAGIZA010000006">
    <property type="protein sequence ID" value="MBP0493686.1"/>
    <property type="molecule type" value="Genomic_DNA"/>
</dbReference>
<evidence type="ECO:0000259" key="7">
    <source>
        <dbReference type="PROSITE" id="PS50110"/>
    </source>
</evidence>
<dbReference type="Proteomes" id="UP000677537">
    <property type="component" value="Unassembled WGS sequence"/>
</dbReference>
<dbReference type="Gene3D" id="3.40.50.2300">
    <property type="match status" value="1"/>
</dbReference>
<proteinExistence type="predicted"/>
<sequence length="208" mass="22498">MAVSVTDSGSGIEPELLGRIFEPFFTTKEVGKGTGLGLSQVYGFAKQSGGELQVESKMGDGTTFTLYLPKVEPRPVVARPPTGAEAGRPEAGRRNVLLVEDNTQVGEFARQLLADLGYAATWAPNAQAALQLLHEDASRFDTVFSDIVMPGMNGVELGQEIRRRWPELRVVLTSGYSHVLATGGAQGFELLHKPYSIEALSKALRTRH</sequence>
<gene>
    <name evidence="8" type="ORF">J5Y10_12945</name>
</gene>
<evidence type="ECO:0000256" key="1">
    <source>
        <dbReference type="ARBA" id="ARBA00000085"/>
    </source>
</evidence>
<keyword evidence="4" id="KW-0418">Kinase</keyword>
<feature type="modified residue" description="4-aspartylphosphate" evidence="5">
    <location>
        <position position="146"/>
    </location>
</feature>
<dbReference type="RefSeq" id="WP_209374124.1">
    <property type="nucleotide sequence ID" value="NZ_JAGIZA010000006.1"/>
</dbReference>
<dbReference type="SUPFAM" id="SSF55874">
    <property type="entry name" value="ATPase domain of HSP90 chaperone/DNA topoisomerase II/histidine kinase"/>
    <property type="match status" value="1"/>
</dbReference>
<dbReference type="GO" id="GO:0009927">
    <property type="term" value="F:histidine phosphotransfer kinase activity"/>
    <property type="evidence" value="ECO:0007669"/>
    <property type="project" value="TreeGrafter"/>
</dbReference>
<dbReference type="SMART" id="SM00387">
    <property type="entry name" value="HATPase_c"/>
    <property type="match status" value="1"/>
</dbReference>
<dbReference type="PROSITE" id="PS50110">
    <property type="entry name" value="RESPONSE_REGULATORY"/>
    <property type="match status" value="1"/>
</dbReference>
<dbReference type="AlphaFoldDB" id="A0A940MX37"/>
<evidence type="ECO:0000313" key="8">
    <source>
        <dbReference type="EMBL" id="MBP0493686.1"/>
    </source>
</evidence>
<feature type="domain" description="Histidine kinase" evidence="6">
    <location>
        <begin position="1"/>
        <end position="72"/>
    </location>
</feature>
<dbReference type="PANTHER" id="PTHR43047">
    <property type="entry name" value="TWO-COMPONENT HISTIDINE PROTEIN KINASE"/>
    <property type="match status" value="1"/>
</dbReference>
<comment type="caution">
    <text evidence="8">The sequence shown here is derived from an EMBL/GenBank/DDBJ whole genome shotgun (WGS) entry which is preliminary data.</text>
</comment>
<dbReference type="InterPro" id="IPR011006">
    <property type="entry name" value="CheY-like_superfamily"/>
</dbReference>
<evidence type="ECO:0000259" key="6">
    <source>
        <dbReference type="PROSITE" id="PS50109"/>
    </source>
</evidence>
<protein>
    <recommendedName>
        <fullName evidence="2">histidine kinase</fullName>
        <ecNumber evidence="2">2.7.13.3</ecNumber>
    </recommendedName>
</protein>
<dbReference type="SMART" id="SM00448">
    <property type="entry name" value="REC"/>
    <property type="match status" value="1"/>
</dbReference>
<dbReference type="InterPro" id="IPR003594">
    <property type="entry name" value="HATPase_dom"/>
</dbReference>
<keyword evidence="5" id="KW-0597">Phosphoprotein</keyword>
<evidence type="ECO:0000256" key="3">
    <source>
        <dbReference type="ARBA" id="ARBA00022679"/>
    </source>
</evidence>
<keyword evidence="9" id="KW-1185">Reference proteome</keyword>
<reference evidence="8" key="1">
    <citation type="submission" date="2021-03" db="EMBL/GenBank/DDBJ databases">
        <authorList>
            <person name="So Y."/>
        </authorList>
    </citation>
    <scope>NUCLEOTIDE SEQUENCE</scope>
    <source>
        <strain evidence="8">SG15</strain>
    </source>
</reference>
<dbReference type="GO" id="GO:0005886">
    <property type="term" value="C:plasma membrane"/>
    <property type="evidence" value="ECO:0007669"/>
    <property type="project" value="TreeGrafter"/>
</dbReference>
<dbReference type="PROSITE" id="PS50109">
    <property type="entry name" value="HIS_KIN"/>
    <property type="match status" value="1"/>
</dbReference>
<feature type="domain" description="Response regulatory" evidence="7">
    <location>
        <begin position="95"/>
        <end position="208"/>
    </location>
</feature>
<name>A0A940MX37_9PROT</name>
<dbReference type="InterPro" id="IPR005467">
    <property type="entry name" value="His_kinase_dom"/>
</dbReference>
<accession>A0A940MX37</accession>
<keyword evidence="3" id="KW-0808">Transferase</keyword>
<evidence type="ECO:0000256" key="5">
    <source>
        <dbReference type="PROSITE-ProRule" id="PRU00169"/>
    </source>
</evidence>
<evidence type="ECO:0000313" key="9">
    <source>
        <dbReference type="Proteomes" id="UP000677537"/>
    </source>
</evidence>
<dbReference type="PRINTS" id="PR00344">
    <property type="entry name" value="BCTRLSENSOR"/>
</dbReference>
<dbReference type="Pfam" id="PF02518">
    <property type="entry name" value="HATPase_c"/>
    <property type="match status" value="1"/>
</dbReference>
<dbReference type="Pfam" id="PF00072">
    <property type="entry name" value="Response_reg"/>
    <property type="match status" value="1"/>
</dbReference>
<organism evidence="8 9">
    <name type="scientific">Roseomonas indoligenes</name>
    <dbReference type="NCBI Taxonomy" id="2820811"/>
    <lineage>
        <taxon>Bacteria</taxon>
        <taxon>Pseudomonadati</taxon>
        <taxon>Pseudomonadota</taxon>
        <taxon>Alphaproteobacteria</taxon>
        <taxon>Acetobacterales</taxon>
        <taxon>Roseomonadaceae</taxon>
        <taxon>Roseomonas</taxon>
    </lineage>
</organism>
<dbReference type="SUPFAM" id="SSF52172">
    <property type="entry name" value="CheY-like"/>
    <property type="match status" value="1"/>
</dbReference>
<dbReference type="InterPro" id="IPR036890">
    <property type="entry name" value="HATPase_C_sf"/>
</dbReference>
<comment type="catalytic activity">
    <reaction evidence="1">
        <text>ATP + protein L-histidine = ADP + protein N-phospho-L-histidine.</text>
        <dbReference type="EC" id="2.7.13.3"/>
    </reaction>
</comment>
<dbReference type="InterPro" id="IPR001789">
    <property type="entry name" value="Sig_transdc_resp-reg_receiver"/>
</dbReference>
<dbReference type="InterPro" id="IPR004358">
    <property type="entry name" value="Sig_transdc_His_kin-like_C"/>
</dbReference>